<organism evidence="1 2">
    <name type="scientific">Candidatus Methanocrinis natronophilus</name>
    <dbReference type="NCBI Taxonomy" id="3033396"/>
    <lineage>
        <taxon>Archaea</taxon>
        <taxon>Methanobacteriati</taxon>
        <taxon>Methanobacteriota</taxon>
        <taxon>Stenosarchaea group</taxon>
        <taxon>Methanomicrobia</taxon>
        <taxon>Methanotrichales</taxon>
        <taxon>Methanotrichaceae</taxon>
        <taxon>Methanocrinis</taxon>
    </lineage>
</organism>
<dbReference type="RefSeq" id="WP_316967217.1">
    <property type="nucleotide sequence ID" value="NZ_JARFPK010000043.1"/>
</dbReference>
<dbReference type="EMBL" id="JARFPK010000043">
    <property type="protein sequence ID" value="MDF0591485.1"/>
    <property type="molecule type" value="Genomic_DNA"/>
</dbReference>
<keyword evidence="2" id="KW-1185">Reference proteome</keyword>
<protein>
    <submittedName>
        <fullName evidence="1">Uncharacterized protein</fullName>
    </submittedName>
</protein>
<reference evidence="1 2" key="1">
    <citation type="submission" date="2023-03" db="EMBL/GenBank/DDBJ databases">
        <title>WGS of Methanotrichaceae archaeon Mx.</title>
        <authorList>
            <person name="Sorokin D.Y."/>
            <person name="Merkel A.Y."/>
        </authorList>
    </citation>
    <scope>NUCLEOTIDE SEQUENCE [LARGE SCALE GENOMIC DNA]</scope>
    <source>
        <strain evidence="1 2">Mx</strain>
    </source>
</reference>
<comment type="caution">
    <text evidence="1">The sequence shown here is derived from an EMBL/GenBank/DDBJ whole genome shotgun (WGS) entry which is preliminary data.</text>
</comment>
<evidence type="ECO:0000313" key="1">
    <source>
        <dbReference type="EMBL" id="MDF0591485.1"/>
    </source>
</evidence>
<gene>
    <name evidence="1" type="ORF">P0O15_09970</name>
</gene>
<evidence type="ECO:0000313" key="2">
    <source>
        <dbReference type="Proteomes" id="UP001220010"/>
    </source>
</evidence>
<accession>A0ABT5X9U2</accession>
<sequence>MVKLDKFSKYSPVLRNSVAFTETAKERIFLMKDLPAVEEEIEFGAKIYEGDVF</sequence>
<proteinExistence type="predicted"/>
<name>A0ABT5X9U2_9EURY</name>
<dbReference type="Proteomes" id="UP001220010">
    <property type="component" value="Unassembled WGS sequence"/>
</dbReference>